<reference evidence="1 2" key="1">
    <citation type="submission" date="2020-06" db="EMBL/GenBank/DDBJ databases">
        <title>High-quality draft genome of sulfate reducer Desulfobacter latus type strain AcrS2 isolated from marine sediment.</title>
        <authorList>
            <person name="Hoppe M."/>
            <person name="Larsen C.K."/>
            <person name="Marshall I.P.G."/>
            <person name="Schramm A."/>
            <person name="Marietou A.G."/>
        </authorList>
    </citation>
    <scope>NUCLEOTIDE SEQUENCE [LARGE SCALE GENOMIC DNA]</scope>
    <source>
        <strain evidence="1 2">AcRS2</strain>
    </source>
</reference>
<dbReference type="EMBL" id="JACADJ010000090">
    <property type="protein sequence ID" value="NWH06613.1"/>
    <property type="molecule type" value="Genomic_DNA"/>
</dbReference>
<evidence type="ECO:0000313" key="2">
    <source>
        <dbReference type="Proteomes" id="UP000553343"/>
    </source>
</evidence>
<accession>A0A850T4B8</accession>
<comment type="caution">
    <text evidence="1">The sequence shown here is derived from an EMBL/GenBank/DDBJ whole genome shotgun (WGS) entry which is preliminary data.</text>
</comment>
<dbReference type="Proteomes" id="UP000553343">
    <property type="component" value="Unassembled WGS sequence"/>
</dbReference>
<keyword evidence="2" id="KW-1185">Reference proteome</keyword>
<evidence type="ECO:0000313" key="1">
    <source>
        <dbReference type="EMBL" id="NWH06613.1"/>
    </source>
</evidence>
<sequence>MLPHCRGYAINPPPIVLAIILILQQKTALLVQASAGDWARGVLFGAINPFAYYLVLLQAYDLLPAQQAQPLNYSYQLHREI</sequence>
<organism evidence="1 2">
    <name type="scientific">Desulfobacter latus</name>
    <dbReference type="NCBI Taxonomy" id="2292"/>
    <lineage>
        <taxon>Bacteria</taxon>
        <taxon>Pseudomonadati</taxon>
        <taxon>Thermodesulfobacteriota</taxon>
        <taxon>Desulfobacteria</taxon>
        <taxon>Desulfobacterales</taxon>
        <taxon>Desulfobacteraceae</taxon>
        <taxon>Desulfobacter</taxon>
    </lineage>
</organism>
<gene>
    <name evidence="1" type="ORF">HXW94_16745</name>
</gene>
<dbReference type="AlphaFoldDB" id="A0A850T4B8"/>
<proteinExistence type="predicted"/>
<protein>
    <submittedName>
        <fullName evidence="1">Uncharacterized protein</fullName>
    </submittedName>
</protein>
<dbReference type="RefSeq" id="WP_178368066.1">
    <property type="nucleotide sequence ID" value="NZ_JACADJ010000090.1"/>
</dbReference>
<name>A0A850T4B8_9BACT</name>